<comment type="caution">
    <text evidence="5">The sequence shown here is derived from an EMBL/GenBank/DDBJ whole genome shotgun (WGS) entry which is preliminary data.</text>
</comment>
<dbReference type="Proteomes" id="UP001295684">
    <property type="component" value="Unassembled WGS sequence"/>
</dbReference>
<feature type="region of interest" description="Disordered" evidence="4">
    <location>
        <begin position="1198"/>
        <end position="1228"/>
    </location>
</feature>
<dbReference type="InterPro" id="IPR011047">
    <property type="entry name" value="Quinoprotein_ADH-like_sf"/>
</dbReference>
<dbReference type="SUPFAM" id="SSF50998">
    <property type="entry name" value="Quinoprotein alcohol dehydrogenase-like"/>
    <property type="match status" value="1"/>
</dbReference>
<organism evidence="5 6">
    <name type="scientific">Euplotes crassus</name>
    <dbReference type="NCBI Taxonomy" id="5936"/>
    <lineage>
        <taxon>Eukaryota</taxon>
        <taxon>Sar</taxon>
        <taxon>Alveolata</taxon>
        <taxon>Ciliophora</taxon>
        <taxon>Intramacronucleata</taxon>
        <taxon>Spirotrichea</taxon>
        <taxon>Hypotrichia</taxon>
        <taxon>Euplotida</taxon>
        <taxon>Euplotidae</taxon>
        <taxon>Moneuplotes</taxon>
    </lineage>
</organism>
<dbReference type="Gene3D" id="2.130.10.10">
    <property type="entry name" value="YVTN repeat-like/Quinoprotein amine dehydrogenase"/>
    <property type="match status" value="2"/>
</dbReference>
<dbReference type="InterPro" id="IPR001680">
    <property type="entry name" value="WD40_rpt"/>
</dbReference>
<evidence type="ECO:0000256" key="1">
    <source>
        <dbReference type="ARBA" id="ARBA00022574"/>
    </source>
</evidence>
<evidence type="ECO:0000256" key="4">
    <source>
        <dbReference type="SAM" id="MobiDB-lite"/>
    </source>
</evidence>
<dbReference type="EMBL" id="CAMPGE010000826">
    <property type="protein sequence ID" value="CAI2359585.1"/>
    <property type="molecule type" value="Genomic_DNA"/>
</dbReference>
<feature type="repeat" description="WD" evidence="3">
    <location>
        <begin position="419"/>
        <end position="460"/>
    </location>
</feature>
<keyword evidence="6" id="KW-1185">Reference proteome</keyword>
<dbReference type="PROSITE" id="PS50082">
    <property type="entry name" value="WD_REPEATS_2"/>
    <property type="match status" value="1"/>
</dbReference>
<proteinExistence type="predicted"/>
<keyword evidence="2" id="KW-0677">Repeat</keyword>
<sequence length="1391" mass="161876">MSSPPKTPPELPPFITSILPTPISKPTGSESEKEFATNPSKYTHEEWQSMNLFILQKSIMDALDKAFTDKNYCVTKGKMDKFHFCRVVLETVEIKEYEKKIFLINAITQLFGGRETIEKVDVANYFIDNVIHIDEKLKNSEQKYVYKGLEKTFPALYFSKELDSFSPLVYGNSDQIIRRFEKDKIILNRVFERSKILFIEREQRIIGCEVDCSGFKVYTPKGKLEKSVDLEQANHLKYTKTMCIAYSSFENRIGAVNNDHTLSFWDIQDNCKFEKVIHSKKKTLEDQIYYIKHIGTWLTIDQESNLYLWNLEEETSEALIKKHKGTVLAFQEIIHQRMVVFSTLQKQLVFWNLTLKVCTQIINLENVSIHTMCFLPDYKLLATSNFGNIMKKTDPYLSSKCNVILWRFIDQDISKVGELLGHTSQIVAVDYLMNSPALITCDDTGVIKTWDIRSCQCVQTYTSDSKIVIHKFLNIDENTFIGISKRCLWFTYEESDEQRKICKMIFEYNADSNELYVGTRTNIRCVDLHSGKTTRVLANVVEKGEEITKICLHSDKANLLVGTSTGAIKLISTLDGSFRKKLFSHKKDVCSIVTDSKNGLIISAGIDSKIMVQGEKFEKPLRVQKRAHSTFEITECRIKYNLLATSADSMILIWNYDNFQLRGICFYQRNNIRRFEFLDDHLVLISIDSNGNLIGWDLRTSNTFNYYYKPLFKVLLKPENGANLMVNNMMIFKIEKDRLLDQSYDLTDQNFIKFYKRFQRIVKRSATLINIHSFQSKKVEQKKEVELIYLCTDNGRIFCCDLNIILNSMNLEKGHLKEKPFNAFMKCYSPYNEWFKDKNQVFKVLEKISDGVDQSPQSPNSKSDDKSMKIPPVRVIEEQTVFSTLNTNLTMEDDLFPHFSWRAHNGSASAMQLIKLPKEYIVIGAEDKHIITIFSLFGKLQCIYNLEFPLPTLWTLSVSSLERRKEQFEAAALLLDQIELFHKLKGTKKAKFNFSSKRASENTSQILDEYGDNTVVVNLKKVPKMSANVQQVRKSQGVLTFEELLTKVDSEVANGFEPCTFSLRKIDAKNRKLFEEPPKKDYLNDSNTNIRFPEEPYDQLFDEKEDKSKVNKPSENPNLTDREKLQLFVKEVGDQGLLNEFLPTNYLPAREMKKIMEYYQYTLAKDFLKLKRSLSKDKIDKQTVKELRILTDYEIDEEDSDFDDKEPKKSTRSPFIQGLGEDASQTTRDRMKRMNIIKKKKKFELFKKNRHKGSLPNLRDPVPSFAPAPNSVNKMLTRHAFFTRQVRRKRKSVPKEPAKRNPPKAKMINLGEDAFDVHNKLLMKFFTRLANPTTRQEKFTIVKKIKDIYDRDRKRRGNQKKEFIKFDIKSFPKSKDTKPMTRFEARTINLA</sequence>
<dbReference type="SUPFAM" id="SSF50978">
    <property type="entry name" value="WD40 repeat-like"/>
    <property type="match status" value="1"/>
</dbReference>
<reference evidence="5" key="1">
    <citation type="submission" date="2023-07" db="EMBL/GenBank/DDBJ databases">
        <authorList>
            <consortium name="AG Swart"/>
            <person name="Singh M."/>
            <person name="Singh A."/>
            <person name="Seah K."/>
            <person name="Emmerich C."/>
        </authorList>
    </citation>
    <scope>NUCLEOTIDE SEQUENCE</scope>
    <source>
        <strain evidence="5">DP1</strain>
    </source>
</reference>
<name>A0AAD1U1F0_EUPCR</name>
<evidence type="ECO:0000256" key="2">
    <source>
        <dbReference type="ARBA" id="ARBA00022737"/>
    </source>
</evidence>
<dbReference type="SMART" id="SM00320">
    <property type="entry name" value="WD40"/>
    <property type="match status" value="8"/>
</dbReference>
<accession>A0AAD1U1F0</accession>
<dbReference type="PANTHER" id="PTHR19848">
    <property type="entry name" value="WD40 REPEAT PROTEIN"/>
    <property type="match status" value="1"/>
</dbReference>
<evidence type="ECO:0000256" key="3">
    <source>
        <dbReference type="PROSITE-ProRule" id="PRU00221"/>
    </source>
</evidence>
<dbReference type="InterPro" id="IPR015943">
    <property type="entry name" value="WD40/YVTN_repeat-like_dom_sf"/>
</dbReference>
<gene>
    <name evidence="5" type="ORF">ECRASSUSDP1_LOCUS877</name>
</gene>
<evidence type="ECO:0000313" key="6">
    <source>
        <dbReference type="Proteomes" id="UP001295684"/>
    </source>
</evidence>
<protein>
    <submittedName>
        <fullName evidence="5">Uncharacterized protein</fullName>
    </submittedName>
</protein>
<dbReference type="PANTHER" id="PTHR19848:SF8">
    <property type="entry name" value="F-BOX AND WD REPEAT DOMAIN CONTAINING 7"/>
    <property type="match status" value="1"/>
</dbReference>
<dbReference type="InterPro" id="IPR036322">
    <property type="entry name" value="WD40_repeat_dom_sf"/>
</dbReference>
<keyword evidence="1 3" id="KW-0853">WD repeat</keyword>
<evidence type="ECO:0000313" key="5">
    <source>
        <dbReference type="EMBL" id="CAI2359585.1"/>
    </source>
</evidence>